<keyword evidence="3" id="KW-0378">Hydrolase</keyword>
<dbReference type="EMBL" id="CP036281">
    <property type="protein sequence ID" value="QDU79505.1"/>
    <property type="molecule type" value="Genomic_DNA"/>
</dbReference>
<organism evidence="3 4">
    <name type="scientific">Polystyrenella longa</name>
    <dbReference type="NCBI Taxonomy" id="2528007"/>
    <lineage>
        <taxon>Bacteria</taxon>
        <taxon>Pseudomonadati</taxon>
        <taxon>Planctomycetota</taxon>
        <taxon>Planctomycetia</taxon>
        <taxon>Planctomycetales</taxon>
        <taxon>Planctomycetaceae</taxon>
        <taxon>Polystyrenella</taxon>
    </lineage>
</organism>
<dbReference type="GO" id="GO:0005829">
    <property type="term" value="C:cytosol"/>
    <property type="evidence" value="ECO:0007669"/>
    <property type="project" value="TreeGrafter"/>
</dbReference>
<dbReference type="InterPro" id="IPR050282">
    <property type="entry name" value="Cycloisomerase_2"/>
</dbReference>
<dbReference type="Proteomes" id="UP000317178">
    <property type="component" value="Chromosome"/>
</dbReference>
<sequence length="347" mass="37778">MGMERGEASEANREMMYLSIGGENRIALWNVDPETGLASEVGSVNTGGAPGALTFNPKQDRLYAAVRSTGEVVTYEVNGSNGGLKELGRTPVLANPVYIATDRNGKFLLTAYYGEAKAAVYRIDEEGVVVADAVSTVESTRHPHSIDVDLANQNVYIPNTGADLIQQFRFNSDSGELTPLEPENVKTAEKSGGRHFVFAPSNKHVYFVNEHNCHVDVFERDQTTGALTQIQTISTLPEGYTEKSFCADIEITLDGKYIYASNRGHDSLAMYSVDQATGKLTSLGQIPTEAWPREFGLDPQGKFVYSAGQNSHKLAAYRIDPETGILAPFATYPVGQSPAWVLIKNLD</sequence>
<evidence type="ECO:0000313" key="3">
    <source>
        <dbReference type="EMBL" id="QDU79505.1"/>
    </source>
</evidence>
<protein>
    <submittedName>
        <fullName evidence="3">6-phosphogluconolactonase</fullName>
        <ecNumber evidence="3">3.1.1.31</ecNumber>
    </submittedName>
</protein>
<keyword evidence="2" id="KW-0119">Carbohydrate metabolism</keyword>
<keyword evidence="4" id="KW-1185">Reference proteome</keyword>
<proteinExistence type="inferred from homology"/>
<dbReference type="InterPro" id="IPR019405">
    <property type="entry name" value="Lactonase_7-beta_prop"/>
</dbReference>
<gene>
    <name evidence="3" type="primary">pgl_2</name>
    <name evidence="3" type="ORF">Pla110_12150</name>
</gene>
<dbReference type="PANTHER" id="PTHR30344">
    <property type="entry name" value="6-PHOSPHOGLUCONOLACTONASE-RELATED"/>
    <property type="match status" value="1"/>
</dbReference>
<dbReference type="AlphaFoldDB" id="A0A518CJV3"/>
<evidence type="ECO:0000256" key="1">
    <source>
        <dbReference type="ARBA" id="ARBA00005564"/>
    </source>
</evidence>
<reference evidence="3 4" key="1">
    <citation type="submission" date="2019-02" db="EMBL/GenBank/DDBJ databases">
        <title>Deep-cultivation of Planctomycetes and their phenomic and genomic characterization uncovers novel biology.</title>
        <authorList>
            <person name="Wiegand S."/>
            <person name="Jogler M."/>
            <person name="Boedeker C."/>
            <person name="Pinto D."/>
            <person name="Vollmers J."/>
            <person name="Rivas-Marin E."/>
            <person name="Kohn T."/>
            <person name="Peeters S.H."/>
            <person name="Heuer A."/>
            <person name="Rast P."/>
            <person name="Oberbeckmann S."/>
            <person name="Bunk B."/>
            <person name="Jeske O."/>
            <person name="Meyerdierks A."/>
            <person name="Storesund J.E."/>
            <person name="Kallscheuer N."/>
            <person name="Luecker S."/>
            <person name="Lage O.M."/>
            <person name="Pohl T."/>
            <person name="Merkel B.J."/>
            <person name="Hornburger P."/>
            <person name="Mueller R.-W."/>
            <person name="Bruemmer F."/>
            <person name="Labrenz M."/>
            <person name="Spormann A.M."/>
            <person name="Op den Camp H."/>
            <person name="Overmann J."/>
            <person name="Amann R."/>
            <person name="Jetten M.S.M."/>
            <person name="Mascher T."/>
            <person name="Medema M.H."/>
            <person name="Devos D.P."/>
            <person name="Kaster A.-K."/>
            <person name="Ovreas L."/>
            <person name="Rohde M."/>
            <person name="Galperin M.Y."/>
            <person name="Jogler C."/>
        </authorList>
    </citation>
    <scope>NUCLEOTIDE SEQUENCE [LARGE SCALE GENOMIC DNA]</scope>
    <source>
        <strain evidence="3 4">Pla110</strain>
    </source>
</reference>
<dbReference type="Gene3D" id="2.130.10.10">
    <property type="entry name" value="YVTN repeat-like/Quinoprotein amine dehydrogenase"/>
    <property type="match status" value="1"/>
</dbReference>
<dbReference type="SUPFAM" id="SSF75011">
    <property type="entry name" value="3-carboxy-cis,cis-mucoante lactonizing enzyme"/>
    <property type="match status" value="1"/>
</dbReference>
<accession>A0A518CJV3</accession>
<comment type="similarity">
    <text evidence="1">Belongs to the cycloisomerase 2 family.</text>
</comment>
<keyword evidence="2" id="KW-0313">Glucose metabolism</keyword>
<evidence type="ECO:0000313" key="4">
    <source>
        <dbReference type="Proteomes" id="UP000317178"/>
    </source>
</evidence>
<name>A0A518CJV3_9PLAN</name>
<dbReference type="KEGG" id="plon:Pla110_12150"/>
<dbReference type="Pfam" id="PF10282">
    <property type="entry name" value="Lactonase"/>
    <property type="match status" value="1"/>
</dbReference>
<dbReference type="EC" id="3.1.1.31" evidence="3"/>
<dbReference type="PANTHER" id="PTHR30344:SF1">
    <property type="entry name" value="6-PHOSPHOGLUCONOLACTONASE"/>
    <property type="match status" value="1"/>
</dbReference>
<dbReference type="InterPro" id="IPR015943">
    <property type="entry name" value="WD40/YVTN_repeat-like_dom_sf"/>
</dbReference>
<dbReference type="GO" id="GO:0017057">
    <property type="term" value="F:6-phosphogluconolactonase activity"/>
    <property type="evidence" value="ECO:0007669"/>
    <property type="project" value="UniProtKB-EC"/>
</dbReference>
<dbReference type="GO" id="GO:0006006">
    <property type="term" value="P:glucose metabolic process"/>
    <property type="evidence" value="ECO:0007669"/>
    <property type="project" value="UniProtKB-KW"/>
</dbReference>
<evidence type="ECO:0000256" key="2">
    <source>
        <dbReference type="ARBA" id="ARBA00022526"/>
    </source>
</evidence>